<evidence type="ECO:0000313" key="1">
    <source>
        <dbReference type="EMBL" id="KAK8743375.1"/>
    </source>
</evidence>
<evidence type="ECO:0000313" key="2">
    <source>
        <dbReference type="Proteomes" id="UP001445076"/>
    </source>
</evidence>
<dbReference type="Proteomes" id="UP001445076">
    <property type="component" value="Unassembled WGS sequence"/>
</dbReference>
<sequence>MSFVFSSIHSHMVQGGPVEWGVGEHEEGWDWRQHMFEGVPGGPLSAHPPRHVAEAPCHPPPPPPFPPSLYILLLDHYHYQWLGFLIVTFLNPWELHMAPCLSVDTAT</sequence>
<accession>A0AAW0XK57</accession>
<dbReference type="EMBL" id="JARKIK010000025">
    <property type="protein sequence ID" value="KAK8743375.1"/>
    <property type="molecule type" value="Genomic_DNA"/>
</dbReference>
<organism evidence="1 2">
    <name type="scientific">Cherax quadricarinatus</name>
    <name type="common">Australian red claw crayfish</name>
    <dbReference type="NCBI Taxonomy" id="27406"/>
    <lineage>
        <taxon>Eukaryota</taxon>
        <taxon>Metazoa</taxon>
        <taxon>Ecdysozoa</taxon>
        <taxon>Arthropoda</taxon>
        <taxon>Crustacea</taxon>
        <taxon>Multicrustacea</taxon>
        <taxon>Malacostraca</taxon>
        <taxon>Eumalacostraca</taxon>
        <taxon>Eucarida</taxon>
        <taxon>Decapoda</taxon>
        <taxon>Pleocyemata</taxon>
        <taxon>Astacidea</taxon>
        <taxon>Parastacoidea</taxon>
        <taxon>Parastacidae</taxon>
        <taxon>Cherax</taxon>
    </lineage>
</organism>
<protein>
    <submittedName>
        <fullName evidence="1">Uncharacterized protein</fullName>
    </submittedName>
</protein>
<gene>
    <name evidence="1" type="ORF">OTU49_001407</name>
</gene>
<comment type="caution">
    <text evidence="1">The sequence shown here is derived from an EMBL/GenBank/DDBJ whole genome shotgun (WGS) entry which is preliminary data.</text>
</comment>
<reference evidence="1 2" key="1">
    <citation type="journal article" date="2024" name="BMC Genomics">
        <title>Genome assembly of redclaw crayfish (Cherax quadricarinatus) provides insights into its immune adaptation and hypoxia tolerance.</title>
        <authorList>
            <person name="Liu Z."/>
            <person name="Zheng J."/>
            <person name="Li H."/>
            <person name="Fang K."/>
            <person name="Wang S."/>
            <person name="He J."/>
            <person name="Zhou D."/>
            <person name="Weng S."/>
            <person name="Chi M."/>
            <person name="Gu Z."/>
            <person name="He J."/>
            <person name="Li F."/>
            <person name="Wang M."/>
        </authorList>
    </citation>
    <scope>NUCLEOTIDE SEQUENCE [LARGE SCALE GENOMIC DNA]</scope>
    <source>
        <strain evidence="1">ZL_2023a</strain>
    </source>
</reference>
<keyword evidence="2" id="KW-1185">Reference proteome</keyword>
<name>A0AAW0XK57_CHEQU</name>
<dbReference type="AlphaFoldDB" id="A0AAW0XK57"/>
<proteinExistence type="predicted"/>